<comment type="caution">
    <text evidence="1">The sequence shown here is derived from an EMBL/GenBank/DDBJ whole genome shotgun (WGS) entry which is preliminary data.</text>
</comment>
<proteinExistence type="predicted"/>
<evidence type="ECO:0000313" key="2">
    <source>
        <dbReference type="Proteomes" id="UP000807785"/>
    </source>
</evidence>
<name>A0A9D7E5H3_9PROT</name>
<gene>
    <name evidence="1" type="ORF">IPH26_15005</name>
</gene>
<accession>A0A9D7E5H3</accession>
<sequence length="65" mass="7543">MDWVVTVGSGLIDDATIHALDDQEAKLLFIKIWLQLCHIDKMKVLGHADQDIRYEALRCRYSSPW</sequence>
<evidence type="ECO:0000313" key="1">
    <source>
        <dbReference type="EMBL" id="MBK6974187.1"/>
    </source>
</evidence>
<reference evidence="1" key="1">
    <citation type="submission" date="2020-10" db="EMBL/GenBank/DDBJ databases">
        <title>Connecting structure to function with the recovery of over 1000 high-quality activated sludge metagenome-assembled genomes encoding full-length rRNA genes using long-read sequencing.</title>
        <authorList>
            <person name="Singleton C.M."/>
            <person name="Petriglieri F."/>
            <person name="Kristensen J.M."/>
            <person name="Kirkegaard R.H."/>
            <person name="Michaelsen T.Y."/>
            <person name="Andersen M.H."/>
            <person name="Karst S.M."/>
            <person name="Dueholm M.S."/>
            <person name="Nielsen P.H."/>
            <person name="Albertsen M."/>
        </authorList>
    </citation>
    <scope>NUCLEOTIDE SEQUENCE</scope>
    <source>
        <strain evidence="1">Bjer_18-Q3-R1-45_BAT3C.347</strain>
    </source>
</reference>
<dbReference type="EMBL" id="JADJEV010000004">
    <property type="protein sequence ID" value="MBK6974187.1"/>
    <property type="molecule type" value="Genomic_DNA"/>
</dbReference>
<dbReference type="Proteomes" id="UP000807785">
    <property type="component" value="Unassembled WGS sequence"/>
</dbReference>
<dbReference type="AlphaFoldDB" id="A0A9D7E5H3"/>
<protein>
    <submittedName>
        <fullName evidence="1">Uncharacterized protein</fullName>
    </submittedName>
</protein>
<organism evidence="1 2">
    <name type="scientific">Candidatus Methylophosphatis roskildensis</name>
    <dbReference type="NCBI Taxonomy" id="2899263"/>
    <lineage>
        <taxon>Bacteria</taxon>
        <taxon>Pseudomonadati</taxon>
        <taxon>Pseudomonadota</taxon>
        <taxon>Betaproteobacteria</taxon>
        <taxon>Nitrosomonadales</taxon>
        <taxon>Sterolibacteriaceae</taxon>
        <taxon>Candidatus Methylophosphatis</taxon>
    </lineage>
</organism>